<reference evidence="1 2" key="1">
    <citation type="journal article" date="2019" name="Front. Microbiol.">
        <title>Ammonia Oxidation by the Arctic Terrestrial Thaumarchaeote Candidatus Nitrosocosmicus arcticus Is Stimulated by Increasing Temperatures.</title>
        <authorList>
            <person name="Alves R.J.E."/>
            <person name="Kerou M."/>
            <person name="Zappe A."/>
            <person name="Bittner R."/>
            <person name="Abby S.S."/>
            <person name="Schmidt H.A."/>
            <person name="Pfeifer K."/>
            <person name="Schleper C."/>
        </authorList>
    </citation>
    <scope>NUCLEOTIDE SEQUENCE [LARGE SCALE GENOMIC DNA]</scope>
    <source>
        <strain evidence="1 2">Kfb</strain>
    </source>
</reference>
<protein>
    <submittedName>
        <fullName evidence="1">Uncharacterized protein</fullName>
    </submittedName>
</protein>
<organism evidence="1 2">
    <name type="scientific">Candidatus Nitrosocosmicus arcticus</name>
    <dbReference type="NCBI Taxonomy" id="2035267"/>
    <lineage>
        <taxon>Archaea</taxon>
        <taxon>Nitrososphaerota</taxon>
        <taxon>Nitrososphaeria</taxon>
        <taxon>Nitrososphaerales</taxon>
        <taxon>Nitrososphaeraceae</taxon>
        <taxon>Candidatus Nitrosocosmicus</taxon>
    </lineage>
</organism>
<dbReference type="OrthoDB" id="7164at2157"/>
<evidence type="ECO:0000313" key="1">
    <source>
        <dbReference type="EMBL" id="TVP40272.1"/>
    </source>
</evidence>
<comment type="caution">
    <text evidence="1">The sequence shown here is derived from an EMBL/GenBank/DDBJ whole genome shotgun (WGS) entry which is preliminary data.</text>
</comment>
<dbReference type="EMBL" id="VOAH01000009">
    <property type="protein sequence ID" value="TVP40272.1"/>
    <property type="molecule type" value="Genomic_DNA"/>
</dbReference>
<sequence length="132" mass="15048">MKESLYFDEESELLQNEIPQSNSCMIKISFSLDFDIGQSYVTSKIEDRDGNIRKLNIQPGTRGIKLQSDLIRVKNKDAVLPSHVYVRTTLKDGKTLVRKLPIIGTSDWLLIFEEDLCVLAVKGQYEEIEILG</sequence>
<dbReference type="AlphaFoldDB" id="A0A557SUJ8"/>
<dbReference type="Proteomes" id="UP000315289">
    <property type="component" value="Unassembled WGS sequence"/>
</dbReference>
<dbReference type="RefSeq" id="WP_144732138.1">
    <property type="nucleotide sequence ID" value="NZ_ML675585.1"/>
</dbReference>
<accession>A0A557SUJ8</accession>
<evidence type="ECO:0000313" key="2">
    <source>
        <dbReference type="Proteomes" id="UP000315289"/>
    </source>
</evidence>
<gene>
    <name evidence="1" type="ORF">NARC_90179</name>
</gene>
<proteinExistence type="predicted"/>
<name>A0A557SUJ8_9ARCH</name>
<keyword evidence="2" id="KW-1185">Reference proteome</keyword>